<accession>A0A5C5FSG4</accession>
<proteinExistence type="predicted"/>
<reference evidence="1 2" key="1">
    <citation type="submission" date="2019-03" db="EMBL/GenBank/DDBJ databases">
        <title>Rhodosporidium diobovatum UCD-FST 08-225 genome sequencing, assembly, and annotation.</title>
        <authorList>
            <person name="Fakankun I.U."/>
            <person name="Fristensky B."/>
            <person name="Levin D.B."/>
        </authorList>
    </citation>
    <scope>NUCLEOTIDE SEQUENCE [LARGE SCALE GENOMIC DNA]</scope>
    <source>
        <strain evidence="1 2">UCD-FST 08-225</strain>
    </source>
</reference>
<evidence type="ECO:0000313" key="2">
    <source>
        <dbReference type="Proteomes" id="UP000311382"/>
    </source>
</evidence>
<dbReference type="Proteomes" id="UP000311382">
    <property type="component" value="Unassembled WGS sequence"/>
</dbReference>
<gene>
    <name evidence="1" type="ORF">DMC30DRAFT_399689</name>
</gene>
<name>A0A5C5FSG4_9BASI</name>
<sequence length="106" mass="11677">MASSAKSTGAQIVLVYMVKMLCCSGSLTLRATSRAIVPHSSSLSCVRRASSYSTRRSCAWSTLRVWSRRVATSRRSVMLTRRGRLRATVRGHGWPKASSSLARDSR</sequence>
<keyword evidence="2" id="KW-1185">Reference proteome</keyword>
<dbReference type="AlphaFoldDB" id="A0A5C5FSG4"/>
<dbReference type="EMBL" id="SOZI01000087">
    <property type="protein sequence ID" value="TNY19710.1"/>
    <property type="molecule type" value="Genomic_DNA"/>
</dbReference>
<organism evidence="1 2">
    <name type="scientific">Rhodotorula diobovata</name>
    <dbReference type="NCBI Taxonomy" id="5288"/>
    <lineage>
        <taxon>Eukaryota</taxon>
        <taxon>Fungi</taxon>
        <taxon>Dikarya</taxon>
        <taxon>Basidiomycota</taxon>
        <taxon>Pucciniomycotina</taxon>
        <taxon>Microbotryomycetes</taxon>
        <taxon>Sporidiobolales</taxon>
        <taxon>Sporidiobolaceae</taxon>
        <taxon>Rhodotorula</taxon>
    </lineage>
</organism>
<evidence type="ECO:0000313" key="1">
    <source>
        <dbReference type="EMBL" id="TNY19710.1"/>
    </source>
</evidence>
<protein>
    <submittedName>
        <fullName evidence="1">Uncharacterized protein</fullName>
    </submittedName>
</protein>
<comment type="caution">
    <text evidence="1">The sequence shown here is derived from an EMBL/GenBank/DDBJ whole genome shotgun (WGS) entry which is preliminary data.</text>
</comment>